<keyword evidence="1" id="KW-0472">Membrane</keyword>
<dbReference type="EMBL" id="BAAAFH010000011">
    <property type="protein sequence ID" value="GAA0875886.1"/>
    <property type="molecule type" value="Genomic_DNA"/>
</dbReference>
<dbReference type="Proteomes" id="UP001501126">
    <property type="component" value="Unassembled WGS sequence"/>
</dbReference>
<feature type="transmembrane region" description="Helical" evidence="1">
    <location>
        <begin position="70"/>
        <end position="98"/>
    </location>
</feature>
<evidence type="ECO:0000313" key="2">
    <source>
        <dbReference type="EMBL" id="GAA0875886.1"/>
    </source>
</evidence>
<feature type="transmembrane region" description="Helical" evidence="1">
    <location>
        <begin position="38"/>
        <end position="58"/>
    </location>
</feature>
<proteinExistence type="predicted"/>
<keyword evidence="3" id="KW-1185">Reference proteome</keyword>
<keyword evidence="1" id="KW-1133">Transmembrane helix</keyword>
<feature type="transmembrane region" description="Helical" evidence="1">
    <location>
        <begin position="12"/>
        <end position="32"/>
    </location>
</feature>
<sequence>METRLRKILIRIHFVALTIAILNSLFKNYTIYSLEGNIEFGIEILTAISGLTLFFFYLKPFKKINFYFSIYATIAFFLIIGLIFRGILFGLILFVLLFPIIPDDKEFEENGIVISTPFQGFMARCCSYEIKERQLLIFEKNYGIWELGGEGSIDFETVKINSNDREIEITYSTDFDKGVIKKKKIKK</sequence>
<comment type="caution">
    <text evidence="2">The sequence shown here is derived from an EMBL/GenBank/DDBJ whole genome shotgun (WGS) entry which is preliminary data.</text>
</comment>
<organism evidence="2 3">
    <name type="scientific">Wandonia haliotis</name>
    <dbReference type="NCBI Taxonomy" id="574963"/>
    <lineage>
        <taxon>Bacteria</taxon>
        <taxon>Pseudomonadati</taxon>
        <taxon>Bacteroidota</taxon>
        <taxon>Flavobacteriia</taxon>
        <taxon>Flavobacteriales</taxon>
        <taxon>Crocinitomicaceae</taxon>
        <taxon>Wandonia</taxon>
    </lineage>
</organism>
<dbReference type="RefSeq" id="WP_343787822.1">
    <property type="nucleotide sequence ID" value="NZ_BAAAFH010000011.1"/>
</dbReference>
<protein>
    <submittedName>
        <fullName evidence="2">Uncharacterized protein</fullName>
    </submittedName>
</protein>
<gene>
    <name evidence="2" type="ORF">GCM10009118_22950</name>
</gene>
<reference evidence="3" key="1">
    <citation type="journal article" date="2019" name="Int. J. Syst. Evol. Microbiol.">
        <title>The Global Catalogue of Microorganisms (GCM) 10K type strain sequencing project: providing services to taxonomists for standard genome sequencing and annotation.</title>
        <authorList>
            <consortium name="The Broad Institute Genomics Platform"/>
            <consortium name="The Broad Institute Genome Sequencing Center for Infectious Disease"/>
            <person name="Wu L."/>
            <person name="Ma J."/>
        </authorList>
    </citation>
    <scope>NUCLEOTIDE SEQUENCE [LARGE SCALE GENOMIC DNA]</scope>
    <source>
        <strain evidence="3">JCM 16083</strain>
    </source>
</reference>
<evidence type="ECO:0000256" key="1">
    <source>
        <dbReference type="SAM" id="Phobius"/>
    </source>
</evidence>
<evidence type="ECO:0000313" key="3">
    <source>
        <dbReference type="Proteomes" id="UP001501126"/>
    </source>
</evidence>
<name>A0ABP3Y626_9FLAO</name>
<accession>A0ABP3Y626</accession>
<keyword evidence="1" id="KW-0812">Transmembrane</keyword>